<evidence type="ECO:0000256" key="3">
    <source>
        <dbReference type="ARBA" id="ARBA00022825"/>
    </source>
</evidence>
<dbReference type="InterPro" id="IPR001254">
    <property type="entry name" value="Trypsin_dom"/>
</dbReference>
<dbReference type="GO" id="GO:0004252">
    <property type="term" value="F:serine-type endopeptidase activity"/>
    <property type="evidence" value="ECO:0007669"/>
    <property type="project" value="InterPro"/>
</dbReference>
<feature type="compositionally biased region" description="Polar residues" evidence="6">
    <location>
        <begin position="134"/>
        <end position="152"/>
    </location>
</feature>
<name>A0AAV6VW89_9ARAC</name>
<dbReference type="PROSITE" id="PS50240">
    <property type="entry name" value="TRYPSIN_DOM"/>
    <property type="match status" value="1"/>
</dbReference>
<evidence type="ECO:0000313" key="9">
    <source>
        <dbReference type="Proteomes" id="UP000827092"/>
    </source>
</evidence>
<dbReference type="PROSITE" id="PS00135">
    <property type="entry name" value="TRYPSIN_SER"/>
    <property type="match status" value="1"/>
</dbReference>
<protein>
    <recommendedName>
        <fullName evidence="7">Peptidase S1 domain-containing protein</fullName>
    </recommendedName>
</protein>
<evidence type="ECO:0000256" key="5">
    <source>
        <dbReference type="RuleBase" id="RU363034"/>
    </source>
</evidence>
<dbReference type="SMART" id="SM00020">
    <property type="entry name" value="Tryp_SPc"/>
    <property type="match status" value="1"/>
</dbReference>
<accession>A0AAV6VW89</accession>
<evidence type="ECO:0000256" key="6">
    <source>
        <dbReference type="SAM" id="MobiDB-lite"/>
    </source>
</evidence>
<sequence length="426" mass="47136">MNFDISFTECFTGSSLDGTGQTGGGMVSYIHTCYTPERMVGECHPISKCWTAQFEHFQLQSCEMRRRNVELFCCPDKTEENMKTISSRMYTKRPSILPVKPTRFTRSSTATRAIPTRSTPRITQTMEIPRKPTDVSSISAGNTSPITTTTTKRGLINPGCGQRRVDSSDQDLPSSIVGGTNAVPNSWPWMVSIYISRNGARRRFLCGGSLITKRHVLTAAHCFDTDNQQSTYTVHFGTVNLTSNENASFKHVRSFTTHEKYVPRVYYYDIAIATLSDDITFSLSASPICLPTRHELSVIVAPAKVTVTGWGHTTYGGIQSKRLQQAHIQIIPLNQCQESYSKLRTDGLRVGITTAMMCAGSTIGGVDACQGDSGGPLVMRTGGRWIQVGIVSFGYRCGVPGYPGVYTRVLSYVRWINRVLNVERLT</sequence>
<dbReference type="PRINTS" id="PR00722">
    <property type="entry name" value="CHYMOTRYPSIN"/>
</dbReference>
<keyword evidence="1 5" id="KW-0645">Protease</keyword>
<dbReference type="PANTHER" id="PTHR24252:SF7">
    <property type="entry name" value="HYALIN"/>
    <property type="match status" value="1"/>
</dbReference>
<reference evidence="8 9" key="1">
    <citation type="journal article" date="2022" name="Nat. Ecol. Evol.">
        <title>A masculinizing supergene underlies an exaggerated male reproductive morph in a spider.</title>
        <authorList>
            <person name="Hendrickx F."/>
            <person name="De Corte Z."/>
            <person name="Sonet G."/>
            <person name="Van Belleghem S.M."/>
            <person name="Kostlbacher S."/>
            <person name="Vangestel C."/>
        </authorList>
    </citation>
    <scope>NUCLEOTIDE SEQUENCE [LARGE SCALE GENOMIC DNA]</scope>
    <source>
        <strain evidence="8">W744_W776</strain>
    </source>
</reference>
<keyword evidence="2 5" id="KW-0378">Hydrolase</keyword>
<keyword evidence="4" id="KW-1015">Disulfide bond</keyword>
<dbReference type="Gene3D" id="2.40.10.10">
    <property type="entry name" value="Trypsin-like serine proteases"/>
    <property type="match status" value="1"/>
</dbReference>
<keyword evidence="9" id="KW-1185">Reference proteome</keyword>
<dbReference type="InterPro" id="IPR018114">
    <property type="entry name" value="TRYPSIN_HIS"/>
</dbReference>
<dbReference type="InterPro" id="IPR001314">
    <property type="entry name" value="Peptidase_S1A"/>
</dbReference>
<evidence type="ECO:0000256" key="2">
    <source>
        <dbReference type="ARBA" id="ARBA00022801"/>
    </source>
</evidence>
<dbReference type="EMBL" id="JAFNEN010000016">
    <property type="protein sequence ID" value="KAG8200316.1"/>
    <property type="molecule type" value="Genomic_DNA"/>
</dbReference>
<feature type="region of interest" description="Disordered" evidence="6">
    <location>
        <begin position="132"/>
        <end position="153"/>
    </location>
</feature>
<dbReference type="Pfam" id="PF00089">
    <property type="entry name" value="Trypsin"/>
    <property type="match status" value="1"/>
</dbReference>
<dbReference type="InterPro" id="IPR033116">
    <property type="entry name" value="TRYPSIN_SER"/>
</dbReference>
<dbReference type="FunFam" id="2.40.10.10:FF:000006">
    <property type="entry name" value="Serine proteinase stubble"/>
    <property type="match status" value="1"/>
</dbReference>
<organism evidence="8 9">
    <name type="scientific">Oedothorax gibbosus</name>
    <dbReference type="NCBI Taxonomy" id="931172"/>
    <lineage>
        <taxon>Eukaryota</taxon>
        <taxon>Metazoa</taxon>
        <taxon>Ecdysozoa</taxon>
        <taxon>Arthropoda</taxon>
        <taxon>Chelicerata</taxon>
        <taxon>Arachnida</taxon>
        <taxon>Araneae</taxon>
        <taxon>Araneomorphae</taxon>
        <taxon>Entelegynae</taxon>
        <taxon>Araneoidea</taxon>
        <taxon>Linyphiidae</taxon>
        <taxon>Erigoninae</taxon>
        <taxon>Oedothorax</taxon>
    </lineage>
</organism>
<evidence type="ECO:0000259" key="7">
    <source>
        <dbReference type="PROSITE" id="PS50240"/>
    </source>
</evidence>
<proteinExistence type="predicted"/>
<keyword evidence="3 5" id="KW-0720">Serine protease</keyword>
<evidence type="ECO:0000256" key="1">
    <source>
        <dbReference type="ARBA" id="ARBA00022670"/>
    </source>
</evidence>
<evidence type="ECO:0000313" key="8">
    <source>
        <dbReference type="EMBL" id="KAG8200316.1"/>
    </source>
</evidence>
<evidence type="ECO:0000256" key="4">
    <source>
        <dbReference type="ARBA" id="ARBA00023157"/>
    </source>
</evidence>
<dbReference type="InterPro" id="IPR009003">
    <property type="entry name" value="Peptidase_S1_PA"/>
</dbReference>
<dbReference type="PROSITE" id="PS00134">
    <property type="entry name" value="TRYPSIN_HIS"/>
    <property type="match status" value="1"/>
</dbReference>
<gene>
    <name evidence="8" type="ORF">JTE90_028500</name>
</gene>
<dbReference type="SUPFAM" id="SSF50494">
    <property type="entry name" value="Trypsin-like serine proteases"/>
    <property type="match status" value="1"/>
</dbReference>
<feature type="domain" description="Peptidase S1" evidence="7">
    <location>
        <begin position="176"/>
        <end position="421"/>
    </location>
</feature>
<comment type="caution">
    <text evidence="8">The sequence shown here is derived from an EMBL/GenBank/DDBJ whole genome shotgun (WGS) entry which is preliminary data.</text>
</comment>
<dbReference type="AlphaFoldDB" id="A0AAV6VW89"/>
<dbReference type="CDD" id="cd00190">
    <property type="entry name" value="Tryp_SPc"/>
    <property type="match status" value="1"/>
</dbReference>
<dbReference type="InterPro" id="IPR043504">
    <property type="entry name" value="Peptidase_S1_PA_chymotrypsin"/>
</dbReference>
<dbReference type="GO" id="GO:0006508">
    <property type="term" value="P:proteolysis"/>
    <property type="evidence" value="ECO:0007669"/>
    <property type="project" value="UniProtKB-KW"/>
</dbReference>
<dbReference type="PANTHER" id="PTHR24252">
    <property type="entry name" value="ACROSIN-RELATED"/>
    <property type="match status" value="1"/>
</dbReference>
<dbReference type="Proteomes" id="UP000827092">
    <property type="component" value="Unassembled WGS sequence"/>
</dbReference>